<organism evidence="2 3">
    <name type="scientific">Goodea atripinnis</name>
    <dbReference type="NCBI Taxonomy" id="208336"/>
    <lineage>
        <taxon>Eukaryota</taxon>
        <taxon>Metazoa</taxon>
        <taxon>Chordata</taxon>
        <taxon>Craniata</taxon>
        <taxon>Vertebrata</taxon>
        <taxon>Euteleostomi</taxon>
        <taxon>Actinopterygii</taxon>
        <taxon>Neopterygii</taxon>
        <taxon>Teleostei</taxon>
        <taxon>Neoteleostei</taxon>
        <taxon>Acanthomorphata</taxon>
        <taxon>Ovalentaria</taxon>
        <taxon>Atherinomorphae</taxon>
        <taxon>Cyprinodontiformes</taxon>
        <taxon>Goodeidae</taxon>
        <taxon>Goodea</taxon>
    </lineage>
</organism>
<evidence type="ECO:0000256" key="1">
    <source>
        <dbReference type="SAM" id="MobiDB-lite"/>
    </source>
</evidence>
<gene>
    <name evidence="2" type="ORF">GOODEAATRI_015568</name>
</gene>
<feature type="region of interest" description="Disordered" evidence="1">
    <location>
        <begin position="18"/>
        <end position="42"/>
    </location>
</feature>
<dbReference type="EMBL" id="JAHRIO010061127">
    <property type="protein sequence ID" value="MEQ2178583.1"/>
    <property type="molecule type" value="Genomic_DNA"/>
</dbReference>
<keyword evidence="3" id="KW-1185">Reference proteome</keyword>
<evidence type="ECO:0000313" key="2">
    <source>
        <dbReference type="EMBL" id="MEQ2178583.1"/>
    </source>
</evidence>
<name>A0ABV0P4P5_9TELE</name>
<comment type="caution">
    <text evidence="2">The sequence shown here is derived from an EMBL/GenBank/DDBJ whole genome shotgun (WGS) entry which is preliminary data.</text>
</comment>
<feature type="non-terminal residue" evidence="2">
    <location>
        <position position="1"/>
    </location>
</feature>
<accession>A0ABV0P4P5</accession>
<sequence length="76" mass="8858">CTDGWKLNAGLAFSRVRNGLPSDPSPTGWPSSWKSPQPELNKRMSRVPGETWIIRAQVLKWRVNLMRWLFFIWVTC</sequence>
<reference evidence="2 3" key="1">
    <citation type="submission" date="2021-06" db="EMBL/GenBank/DDBJ databases">
        <authorList>
            <person name="Palmer J.M."/>
        </authorList>
    </citation>
    <scope>NUCLEOTIDE SEQUENCE [LARGE SCALE GENOMIC DNA]</scope>
    <source>
        <strain evidence="2 3">GA_2019</strain>
        <tissue evidence="2">Muscle</tissue>
    </source>
</reference>
<evidence type="ECO:0000313" key="3">
    <source>
        <dbReference type="Proteomes" id="UP001476798"/>
    </source>
</evidence>
<protein>
    <submittedName>
        <fullName evidence="2">Uncharacterized protein</fullName>
    </submittedName>
</protein>
<proteinExistence type="predicted"/>
<dbReference type="Proteomes" id="UP001476798">
    <property type="component" value="Unassembled WGS sequence"/>
</dbReference>